<dbReference type="Pfam" id="PF03466">
    <property type="entry name" value="LysR_substrate"/>
    <property type="match status" value="1"/>
</dbReference>
<dbReference type="Pfam" id="PF00126">
    <property type="entry name" value="HTH_1"/>
    <property type="match status" value="1"/>
</dbReference>
<comment type="similarity">
    <text evidence="1">Belongs to the LysR transcriptional regulatory family.</text>
</comment>
<dbReference type="NCBIfam" id="NF040786">
    <property type="entry name" value="LysR_Sec_metab"/>
    <property type="match status" value="1"/>
</dbReference>
<dbReference type="InterPro" id="IPR036388">
    <property type="entry name" value="WH-like_DNA-bd_sf"/>
</dbReference>
<feature type="domain" description="HTH lysR-type" evidence="5">
    <location>
        <begin position="1"/>
        <end position="58"/>
    </location>
</feature>
<dbReference type="SUPFAM" id="SSF46785">
    <property type="entry name" value="Winged helix' DNA-binding domain"/>
    <property type="match status" value="1"/>
</dbReference>
<dbReference type="InterPro" id="IPR047788">
    <property type="entry name" value="LysR-like_Sec_metab"/>
</dbReference>
<dbReference type="Gene3D" id="1.10.10.10">
    <property type="entry name" value="Winged helix-like DNA-binding domain superfamily/Winged helix DNA-binding domain"/>
    <property type="match status" value="1"/>
</dbReference>
<evidence type="ECO:0000256" key="1">
    <source>
        <dbReference type="ARBA" id="ARBA00009437"/>
    </source>
</evidence>
<keyword evidence="3" id="KW-0238">DNA-binding</keyword>
<dbReference type="GO" id="GO:0000976">
    <property type="term" value="F:transcription cis-regulatory region binding"/>
    <property type="evidence" value="ECO:0007669"/>
    <property type="project" value="TreeGrafter"/>
</dbReference>
<dbReference type="OrthoDB" id="9808620at2"/>
<keyword evidence="7" id="KW-1185">Reference proteome</keyword>
<dbReference type="PANTHER" id="PTHR30126">
    <property type="entry name" value="HTH-TYPE TRANSCRIPTIONAL REGULATOR"/>
    <property type="match status" value="1"/>
</dbReference>
<dbReference type="FunFam" id="1.10.10.10:FF:000001">
    <property type="entry name" value="LysR family transcriptional regulator"/>
    <property type="match status" value="1"/>
</dbReference>
<dbReference type="PANTHER" id="PTHR30126:SF64">
    <property type="entry name" value="HTH-TYPE TRANSCRIPTIONAL REGULATOR CITR"/>
    <property type="match status" value="1"/>
</dbReference>
<dbReference type="SUPFAM" id="SSF53850">
    <property type="entry name" value="Periplasmic binding protein-like II"/>
    <property type="match status" value="1"/>
</dbReference>
<evidence type="ECO:0000313" key="6">
    <source>
        <dbReference type="EMBL" id="EFI32986.1"/>
    </source>
</evidence>
<sequence length="302" mass="33846">MEFRKLQAFVRVYELQSFSLAARDLFLSQPTISTHIISLEQDLRVSLFDRIGRKVIPTQAGEILYQAVQDMFRILDEARSNIQELTSQVSGMVIMGGSTIPANYLLPGVLSSFRRIYSDVCVDLRTADSIKISHDVLEGRLDFGLVGGYAEHLDLENHLLFTDELMVVAAPDIASKYPQVITPQQLPDLPWVMREKGSGTRQAMEEALHKHKMDISSLPAKALVQSTEAMVRCVLSGLGAGVTSRLAVDEFLSSGQLARLEVSDLNIRRRFYLIKHRRRTLYLCASMLMQHILSQLSHNAGS</sequence>
<dbReference type="eggNOG" id="COG0583">
    <property type="taxonomic scope" value="Bacteria"/>
</dbReference>
<evidence type="ECO:0000256" key="3">
    <source>
        <dbReference type="ARBA" id="ARBA00023125"/>
    </source>
</evidence>
<dbReference type="InterPro" id="IPR000847">
    <property type="entry name" value="LysR_HTH_N"/>
</dbReference>
<dbReference type="EMBL" id="ACJN02000004">
    <property type="protein sequence ID" value="EFI32986.1"/>
    <property type="molecule type" value="Genomic_DNA"/>
</dbReference>
<evidence type="ECO:0000256" key="4">
    <source>
        <dbReference type="ARBA" id="ARBA00023163"/>
    </source>
</evidence>
<dbReference type="Gene3D" id="3.40.190.10">
    <property type="entry name" value="Periplasmic binding protein-like II"/>
    <property type="match status" value="2"/>
</dbReference>
<proteinExistence type="inferred from homology"/>
<keyword evidence="4" id="KW-0804">Transcription</keyword>
<dbReference type="PRINTS" id="PR00039">
    <property type="entry name" value="HTHLYSR"/>
</dbReference>
<evidence type="ECO:0000313" key="7">
    <source>
        <dbReference type="Proteomes" id="UP000005496"/>
    </source>
</evidence>
<evidence type="ECO:0000256" key="2">
    <source>
        <dbReference type="ARBA" id="ARBA00023015"/>
    </source>
</evidence>
<gene>
    <name evidence="6" type="ORF">Dthio_PD0300</name>
</gene>
<dbReference type="InterPro" id="IPR036390">
    <property type="entry name" value="WH_DNA-bd_sf"/>
</dbReference>
<protein>
    <submittedName>
        <fullName evidence="6">Transcriptional regulator, LysR family</fullName>
    </submittedName>
</protein>
<dbReference type="RefSeq" id="WP_008871679.1">
    <property type="nucleotide sequence ID" value="NZ_ACJN02000004.1"/>
</dbReference>
<dbReference type="PROSITE" id="PS50931">
    <property type="entry name" value="HTH_LYSR"/>
    <property type="match status" value="1"/>
</dbReference>
<dbReference type="Proteomes" id="UP000005496">
    <property type="component" value="Unassembled WGS sequence"/>
</dbReference>
<name>D6SUK6_9BACT</name>
<dbReference type="AlphaFoldDB" id="D6SUK6"/>
<dbReference type="InterPro" id="IPR005119">
    <property type="entry name" value="LysR_subst-bd"/>
</dbReference>
<comment type="caution">
    <text evidence="6">The sequence shown here is derived from an EMBL/GenBank/DDBJ whole genome shotgun (WGS) entry which is preliminary data.</text>
</comment>
<organism evidence="6 7">
    <name type="scientific">Desulfonatronospira thiodismutans ASO3-1</name>
    <dbReference type="NCBI Taxonomy" id="555779"/>
    <lineage>
        <taxon>Bacteria</taxon>
        <taxon>Pseudomonadati</taxon>
        <taxon>Thermodesulfobacteriota</taxon>
        <taxon>Desulfovibrionia</taxon>
        <taxon>Desulfovibrionales</taxon>
        <taxon>Desulfonatronovibrionaceae</taxon>
        <taxon>Desulfonatronospira</taxon>
    </lineage>
</organism>
<evidence type="ECO:0000259" key="5">
    <source>
        <dbReference type="PROSITE" id="PS50931"/>
    </source>
</evidence>
<keyword evidence="2" id="KW-0805">Transcription regulation</keyword>
<reference evidence="6" key="1">
    <citation type="submission" date="2010-05" db="EMBL/GenBank/DDBJ databases">
        <title>The draft genome of Desulfonatronospira thiodismutans ASO3-1.</title>
        <authorList>
            <consortium name="US DOE Joint Genome Institute (JGI-PGF)"/>
            <person name="Lucas S."/>
            <person name="Copeland A."/>
            <person name="Lapidus A."/>
            <person name="Cheng J.-F."/>
            <person name="Bruce D."/>
            <person name="Goodwin L."/>
            <person name="Pitluck S."/>
            <person name="Chertkov O."/>
            <person name="Brettin T."/>
            <person name="Detter J.C."/>
            <person name="Han C."/>
            <person name="Land M.L."/>
            <person name="Hauser L."/>
            <person name="Kyrpides N."/>
            <person name="Mikhailova N."/>
            <person name="Muyzer G."/>
            <person name="Woyke T."/>
        </authorList>
    </citation>
    <scope>NUCLEOTIDE SEQUENCE [LARGE SCALE GENOMIC DNA]</scope>
    <source>
        <strain evidence="6">ASO3-1</strain>
    </source>
</reference>
<accession>D6SUK6</accession>
<dbReference type="GO" id="GO:0003700">
    <property type="term" value="F:DNA-binding transcription factor activity"/>
    <property type="evidence" value="ECO:0007669"/>
    <property type="project" value="InterPro"/>
</dbReference>